<reference evidence="9 10" key="1">
    <citation type="journal article" date="2015" name="Infect. Genet. Evol.">
        <title>Genomic sequences of six botulinum neurotoxin-producing strains representing three clostridial species illustrate the mobility and diversity of botulinum neurotoxin genes.</title>
        <authorList>
            <person name="Smith T.J."/>
            <person name="Hill K.K."/>
            <person name="Xie G."/>
            <person name="Foley B.T."/>
            <person name="Williamson C.H."/>
            <person name="Foster J.T."/>
            <person name="Johnson S.L."/>
            <person name="Chertkov O."/>
            <person name="Teshima H."/>
            <person name="Gibbons H.S."/>
            <person name="Johnsky L.A."/>
            <person name="Karavis M.A."/>
            <person name="Smith L.A."/>
        </authorList>
    </citation>
    <scope>NUCLEOTIDE SEQUENCE [LARGE SCALE GENOMIC DNA]</scope>
    <source>
        <strain evidence="9 10">CDC 2741</strain>
    </source>
</reference>
<dbReference type="PANTHER" id="PTHR21716">
    <property type="entry name" value="TRANSMEMBRANE PROTEIN"/>
    <property type="match status" value="1"/>
</dbReference>
<dbReference type="AlphaFoldDB" id="A0A0C1QWZ2"/>
<evidence type="ECO:0000256" key="7">
    <source>
        <dbReference type="ARBA" id="ARBA00023136"/>
    </source>
</evidence>
<evidence type="ECO:0000256" key="1">
    <source>
        <dbReference type="ARBA" id="ARBA00004651"/>
    </source>
</evidence>
<keyword evidence="10" id="KW-1185">Reference proteome</keyword>
<feature type="transmembrane region" description="Helical" evidence="8">
    <location>
        <begin position="153"/>
        <end position="180"/>
    </location>
</feature>
<feature type="transmembrane region" description="Helical" evidence="8">
    <location>
        <begin position="228"/>
        <end position="253"/>
    </location>
</feature>
<organism evidence="9 10">
    <name type="scientific">Clostridium argentinense CDC 2741</name>
    <dbReference type="NCBI Taxonomy" id="1418104"/>
    <lineage>
        <taxon>Bacteria</taxon>
        <taxon>Bacillati</taxon>
        <taxon>Bacillota</taxon>
        <taxon>Clostridia</taxon>
        <taxon>Eubacteriales</taxon>
        <taxon>Clostridiaceae</taxon>
        <taxon>Clostridium</taxon>
    </lineage>
</organism>
<proteinExistence type="inferred from homology"/>
<evidence type="ECO:0000256" key="2">
    <source>
        <dbReference type="ARBA" id="ARBA00009773"/>
    </source>
</evidence>
<evidence type="ECO:0000256" key="4">
    <source>
        <dbReference type="ARBA" id="ARBA00022475"/>
    </source>
</evidence>
<evidence type="ECO:0000313" key="9">
    <source>
        <dbReference type="EMBL" id="KIE45507.1"/>
    </source>
</evidence>
<dbReference type="GO" id="GO:0055085">
    <property type="term" value="P:transmembrane transport"/>
    <property type="evidence" value="ECO:0007669"/>
    <property type="project" value="TreeGrafter"/>
</dbReference>
<dbReference type="Pfam" id="PF01594">
    <property type="entry name" value="AI-2E_transport"/>
    <property type="match status" value="1"/>
</dbReference>
<dbReference type="Proteomes" id="UP000031366">
    <property type="component" value="Unassembled WGS sequence"/>
</dbReference>
<gene>
    <name evidence="9" type="ORF">U732_2712</name>
</gene>
<evidence type="ECO:0000256" key="5">
    <source>
        <dbReference type="ARBA" id="ARBA00022692"/>
    </source>
</evidence>
<dbReference type="RefSeq" id="WP_052268208.1">
    <property type="nucleotide sequence ID" value="NZ_AYSO01000019.1"/>
</dbReference>
<comment type="caution">
    <text evidence="9">The sequence shown here is derived from an EMBL/GenBank/DDBJ whole genome shotgun (WGS) entry which is preliminary data.</text>
</comment>
<dbReference type="PANTHER" id="PTHR21716:SF53">
    <property type="entry name" value="PERMEASE PERM-RELATED"/>
    <property type="match status" value="1"/>
</dbReference>
<dbReference type="GO" id="GO:0005886">
    <property type="term" value="C:plasma membrane"/>
    <property type="evidence" value="ECO:0007669"/>
    <property type="project" value="UniProtKB-SubCell"/>
</dbReference>
<feature type="transmembrane region" description="Helical" evidence="8">
    <location>
        <begin position="40"/>
        <end position="65"/>
    </location>
</feature>
<keyword evidence="5 8" id="KW-0812">Transmembrane</keyword>
<evidence type="ECO:0000313" key="10">
    <source>
        <dbReference type="Proteomes" id="UP000031366"/>
    </source>
</evidence>
<feature type="transmembrane region" description="Helical" evidence="8">
    <location>
        <begin position="12"/>
        <end position="28"/>
    </location>
</feature>
<accession>A0A0C1QWZ2</accession>
<name>A0A0C1QWZ2_9CLOT</name>
<dbReference type="InterPro" id="IPR002549">
    <property type="entry name" value="AI-2E-like"/>
</dbReference>
<dbReference type="OrthoDB" id="9793390at2"/>
<keyword evidence="4" id="KW-1003">Cell membrane</keyword>
<evidence type="ECO:0008006" key="11">
    <source>
        <dbReference type="Google" id="ProtNLM"/>
    </source>
</evidence>
<feature type="transmembrane region" description="Helical" evidence="8">
    <location>
        <begin position="312"/>
        <end position="343"/>
    </location>
</feature>
<comment type="subcellular location">
    <subcellularLocation>
        <location evidence="1">Cell membrane</location>
        <topology evidence="1">Multi-pass membrane protein</topology>
    </subcellularLocation>
</comment>
<protein>
    <recommendedName>
        <fullName evidence="11">AI-2E family transporter</fullName>
    </recommendedName>
</protein>
<feature type="transmembrane region" description="Helical" evidence="8">
    <location>
        <begin position="265"/>
        <end position="292"/>
    </location>
</feature>
<evidence type="ECO:0000256" key="8">
    <source>
        <dbReference type="SAM" id="Phobius"/>
    </source>
</evidence>
<dbReference type="STRING" id="29341.RSJ17_20690"/>
<feature type="transmembrane region" description="Helical" evidence="8">
    <location>
        <begin position="77"/>
        <end position="96"/>
    </location>
</feature>
<keyword evidence="6 8" id="KW-1133">Transmembrane helix</keyword>
<dbReference type="EMBL" id="AYSO01000019">
    <property type="protein sequence ID" value="KIE45507.1"/>
    <property type="molecule type" value="Genomic_DNA"/>
</dbReference>
<sequence>MENLKLQIKKNLHILVIILLAYIGIKLIDNYSIVADAYRFVMGILSPFILGAVIAYALNPLMVYIEKKLKVSRGISVLLTCIIVILVFTLSIVYLVPGITENIKNLINSIPYMVSSANGWIGDNVNSEFVLELTKKFDLAKTLGAWSTTLFNALLSSLVSVTASIIKWGFALIIAVYYLIYKEIFVNSLKKGIFIIFKNKYGVKILELLHCTNDMLGTYLGVRALESLIVAIACFIGLIFIKSQYIILISVFFGITNMIPIFGPFLGIVFGTILNIFYSPITAFVVFIWLFVLQQIDGNWLGPKMSGDSVGINPVTCILSLSVGGAVYGMVGMLIAVPIAGVMKIYYERFMKRYDDRHPEIAHMMDNTKIDISHLKPEKKKTS</sequence>
<keyword evidence="3" id="KW-0813">Transport</keyword>
<evidence type="ECO:0000256" key="6">
    <source>
        <dbReference type="ARBA" id="ARBA00022989"/>
    </source>
</evidence>
<keyword evidence="7 8" id="KW-0472">Membrane</keyword>
<evidence type="ECO:0000256" key="3">
    <source>
        <dbReference type="ARBA" id="ARBA00022448"/>
    </source>
</evidence>
<comment type="similarity">
    <text evidence="2">Belongs to the autoinducer-2 exporter (AI-2E) (TC 2.A.86) family.</text>
</comment>